<gene>
    <name evidence="2" type="ORF">GCM10022389_19900</name>
</gene>
<feature type="chain" id="PRO_5047482060" description="Flagellar assembly protein T N-terminal domain-containing protein" evidence="1">
    <location>
        <begin position="21"/>
        <end position="379"/>
    </location>
</feature>
<accession>A0ABP7VU09</accession>
<organism evidence="2 3">
    <name type="scientific">Flavobacterium cheonanense</name>
    <dbReference type="NCBI Taxonomy" id="706183"/>
    <lineage>
        <taxon>Bacteria</taxon>
        <taxon>Pseudomonadati</taxon>
        <taxon>Bacteroidota</taxon>
        <taxon>Flavobacteriia</taxon>
        <taxon>Flavobacteriales</taxon>
        <taxon>Flavobacteriaceae</taxon>
        <taxon>Flavobacterium</taxon>
    </lineage>
</organism>
<reference evidence="3" key="1">
    <citation type="journal article" date="2019" name="Int. J. Syst. Evol. Microbiol.">
        <title>The Global Catalogue of Microorganisms (GCM) 10K type strain sequencing project: providing services to taxonomists for standard genome sequencing and annotation.</title>
        <authorList>
            <consortium name="The Broad Institute Genomics Platform"/>
            <consortium name="The Broad Institute Genome Sequencing Center for Infectious Disease"/>
            <person name="Wu L."/>
            <person name="Ma J."/>
        </authorList>
    </citation>
    <scope>NUCLEOTIDE SEQUENCE [LARGE SCALE GENOMIC DNA]</scope>
    <source>
        <strain evidence="3">JCM 17069</strain>
    </source>
</reference>
<evidence type="ECO:0008006" key="4">
    <source>
        <dbReference type="Google" id="ProtNLM"/>
    </source>
</evidence>
<dbReference type="RefSeq" id="WP_344816561.1">
    <property type="nucleotide sequence ID" value="NZ_BAABCT010000005.1"/>
</dbReference>
<keyword evidence="1" id="KW-0732">Signal</keyword>
<proteinExistence type="predicted"/>
<protein>
    <recommendedName>
        <fullName evidence="4">Flagellar assembly protein T N-terminal domain-containing protein</fullName>
    </recommendedName>
</protein>
<dbReference type="EMBL" id="BAABCT010000005">
    <property type="protein sequence ID" value="GAA4074368.1"/>
    <property type="molecule type" value="Genomic_DNA"/>
</dbReference>
<name>A0ABP7VU09_9FLAO</name>
<comment type="caution">
    <text evidence="2">The sequence shown here is derived from an EMBL/GenBank/DDBJ whole genome shotgun (WGS) entry which is preliminary data.</text>
</comment>
<keyword evidence="3" id="KW-1185">Reference proteome</keyword>
<sequence>MKTILSIFFLLIFSFSFSNTIDDTSITITTIGNGATFEKARESALFSAITQVCGVYLSQDLKINNDEVVKEEITSITKGNIEKYSILSEVKIENGDCVSTLKVIVSVFKLKTYMESKGYKVEFNGAAFAMNVKLEKLNEEAEQKVVLKMSEYLDNIIQKSFDYEIKANNPEKQYDNLYKIPIFVTVKPNLNFANIPEFLTKTLEGISLQSGSGYPITIRYNGDYNKYLLRNSNSIKIIYNIILSFKSGLTNFVISDGIKNKTISNFSNNNNSQINDIIVEDNLRIAAFQRYKKYVIVPSLFDESGVFYLNDAYIENGFGGSVMIDKKGHNYFPNINRFTGVYLQFDNITNDDVAIIFKFEDLKSLAEISNIKEYSIRHK</sequence>
<dbReference type="Proteomes" id="UP001500367">
    <property type="component" value="Unassembled WGS sequence"/>
</dbReference>
<evidence type="ECO:0000313" key="3">
    <source>
        <dbReference type="Proteomes" id="UP001500367"/>
    </source>
</evidence>
<evidence type="ECO:0000256" key="1">
    <source>
        <dbReference type="SAM" id="SignalP"/>
    </source>
</evidence>
<evidence type="ECO:0000313" key="2">
    <source>
        <dbReference type="EMBL" id="GAA4074368.1"/>
    </source>
</evidence>
<feature type="signal peptide" evidence="1">
    <location>
        <begin position="1"/>
        <end position="20"/>
    </location>
</feature>